<dbReference type="InterPro" id="IPR047045">
    <property type="entry name" value="CobQ_N"/>
</dbReference>
<dbReference type="GO" id="GO:0009236">
    <property type="term" value="P:cobalamin biosynthetic process"/>
    <property type="evidence" value="ECO:0007669"/>
    <property type="project" value="UniProtKB-UniRule"/>
</dbReference>
<name>A0A1B2I8Q1_9BACT</name>
<evidence type="ECO:0000256" key="4">
    <source>
        <dbReference type="HAMAP-Rule" id="MF_00028"/>
    </source>
</evidence>
<dbReference type="PANTHER" id="PTHR21343">
    <property type="entry name" value="DETHIOBIOTIN SYNTHETASE"/>
    <property type="match status" value="1"/>
</dbReference>
<dbReference type="NCBIfam" id="NF001989">
    <property type="entry name" value="PRK00784.1"/>
    <property type="match status" value="1"/>
</dbReference>
<dbReference type="Pfam" id="PF07685">
    <property type="entry name" value="GATase_3"/>
    <property type="match status" value="1"/>
</dbReference>
<dbReference type="SUPFAM" id="SSF52317">
    <property type="entry name" value="Class I glutamine amidotransferase-like"/>
    <property type="match status" value="1"/>
</dbReference>
<dbReference type="RefSeq" id="WP_066748395.1">
    <property type="nucleotide sequence ID" value="NZ_CP016757.1"/>
</dbReference>
<dbReference type="InterPro" id="IPR033949">
    <property type="entry name" value="CobQ_GATase1"/>
</dbReference>
<dbReference type="Pfam" id="PF01656">
    <property type="entry name" value="CbiA"/>
    <property type="match status" value="1"/>
</dbReference>
<reference evidence="7" key="1">
    <citation type="submission" date="2016-08" db="EMBL/GenBank/DDBJ databases">
        <title>Complete genome of Cloacibacillus porcorum.</title>
        <authorList>
            <person name="Looft T."/>
            <person name="Bayles D.O."/>
            <person name="Alt D.P."/>
        </authorList>
    </citation>
    <scope>NUCLEOTIDE SEQUENCE [LARGE SCALE GENOMIC DNA]</scope>
    <source>
        <strain evidence="7">CL-84</strain>
    </source>
</reference>
<dbReference type="HAMAP" id="MF_00028">
    <property type="entry name" value="CobQ"/>
    <property type="match status" value="1"/>
</dbReference>
<sequence length="522" mass="57537">MKNCTGIMIQGTSSDAGKSFITTALCRIFSDMGYAVCPFKSQNMSNNSCVTPDGLEMGRAQGVQAEAARVEPQTYMNPILLKPRKDTSSEIVLMGKVFDAPCDKNYYRSFTMGKGLETLREALAIIDEKYEVMVCEGAGSPAEVNLNAAEIVNMRVAQEADIPVLLVADVDRGGAIASVVGTLELLGEDRRRVKGIIFNKFRGDLSLFEDAVEFTEKKTGVKVVGVMPWLTDIVIEGEDIMSINWHRGETAESKDKLRVGVVKFPRVSNHTDIEAFRFEPDVEIIELASPAQVASLDAVVLPGTKSTVLDMKYLLDSGLAAEIRRFYQNGGTVYGLCGGYQMMGEEIDDRHLRDNDKIPAIEGLGLLPVVTTFGEEKTTIRRRGRTIHPYFKEAAAVDGYEIHFGETRPLREEPGFAPLFELDSRPDGLADGELRAGGSYLHNAFHNDLFRTVWLNRLRKKRGLPEREAVSTAAAKEAAYDALAAQAKKNLDLDYIIDIMHLKADAPARRADGENPRSTEAK</sequence>
<comment type="pathway">
    <text evidence="1 4">Cofactor biosynthesis; adenosylcobalamin biosynthesis.</text>
</comment>
<dbReference type="KEGG" id="cpor:BED41_15450"/>
<dbReference type="PROSITE" id="PS51274">
    <property type="entry name" value="GATASE_COBBQ"/>
    <property type="match status" value="1"/>
</dbReference>
<dbReference type="STRING" id="1197717.BED41_15450"/>
<dbReference type="EMBL" id="CP016757">
    <property type="protein sequence ID" value="ANZ46374.1"/>
    <property type="molecule type" value="Genomic_DNA"/>
</dbReference>
<dbReference type="InterPro" id="IPR029062">
    <property type="entry name" value="Class_I_gatase-like"/>
</dbReference>
<dbReference type="SUPFAM" id="SSF52540">
    <property type="entry name" value="P-loop containing nucleoside triphosphate hydrolases"/>
    <property type="match status" value="1"/>
</dbReference>
<dbReference type="PANTHER" id="PTHR21343:SF1">
    <property type="entry name" value="COBYRIC ACID SYNTHASE"/>
    <property type="match status" value="1"/>
</dbReference>
<feature type="active site" description="Nucleophile" evidence="4">
    <location>
        <position position="337"/>
    </location>
</feature>
<dbReference type="InterPro" id="IPR004459">
    <property type="entry name" value="CobQ_synth"/>
</dbReference>
<proteinExistence type="inferred from homology"/>
<keyword evidence="3 4" id="KW-0315">Glutamine amidotransferase</keyword>
<dbReference type="NCBIfam" id="TIGR00313">
    <property type="entry name" value="cobQ"/>
    <property type="match status" value="1"/>
</dbReference>
<organism evidence="7 8">
    <name type="scientific">Cloacibacillus porcorum</name>
    <dbReference type="NCBI Taxonomy" id="1197717"/>
    <lineage>
        <taxon>Bacteria</taxon>
        <taxon>Thermotogati</taxon>
        <taxon>Synergistota</taxon>
        <taxon>Synergistia</taxon>
        <taxon>Synergistales</taxon>
        <taxon>Synergistaceae</taxon>
        <taxon>Cloacibacillus</taxon>
    </lineage>
</organism>
<dbReference type="Gene3D" id="3.40.50.880">
    <property type="match status" value="1"/>
</dbReference>
<dbReference type="AlphaFoldDB" id="A0A1B2I8Q1"/>
<protein>
    <recommendedName>
        <fullName evidence="4">Cobyric acid synthase</fullName>
    </recommendedName>
</protein>
<dbReference type="CDD" id="cd01750">
    <property type="entry name" value="GATase1_CobQ"/>
    <property type="match status" value="1"/>
</dbReference>
<dbReference type="InterPro" id="IPR011698">
    <property type="entry name" value="GATase_3"/>
</dbReference>
<dbReference type="GO" id="GO:0003824">
    <property type="term" value="F:catalytic activity"/>
    <property type="evidence" value="ECO:0007669"/>
    <property type="project" value="InterPro"/>
</dbReference>
<comment type="similarity">
    <text evidence="4">Belongs to the CobB/CobQ family. CobQ subfamily.</text>
</comment>
<keyword evidence="2 4" id="KW-0169">Cobalamin biosynthesis</keyword>
<dbReference type="InterPro" id="IPR002586">
    <property type="entry name" value="CobQ/CobB/MinD/ParA_Nub-bd_dom"/>
</dbReference>
<accession>A0A1B2I8Q1</accession>
<dbReference type="GeneID" id="83059242"/>
<evidence type="ECO:0000256" key="3">
    <source>
        <dbReference type="ARBA" id="ARBA00022962"/>
    </source>
</evidence>
<feature type="domain" description="CobB/CobQ-like glutamine amidotransferase" evidence="6">
    <location>
        <begin position="258"/>
        <end position="448"/>
    </location>
</feature>
<dbReference type="GO" id="GO:0015420">
    <property type="term" value="F:ABC-type vitamin B12 transporter activity"/>
    <property type="evidence" value="ECO:0007669"/>
    <property type="project" value="UniProtKB-UniRule"/>
</dbReference>
<dbReference type="UniPathway" id="UPA00148"/>
<dbReference type="Proteomes" id="UP000093044">
    <property type="component" value="Chromosome"/>
</dbReference>
<evidence type="ECO:0000313" key="8">
    <source>
        <dbReference type="Proteomes" id="UP000093044"/>
    </source>
</evidence>
<dbReference type="CDD" id="cd05389">
    <property type="entry name" value="CobQ_N"/>
    <property type="match status" value="1"/>
</dbReference>
<gene>
    <name evidence="4" type="primary">cobQ</name>
    <name evidence="7" type="ORF">BED41_15450</name>
</gene>
<comment type="function">
    <text evidence="4">Catalyzes amidations at positions B, D, E, and G on adenosylcobyrinic A,C-diamide. NH(2) groups are provided by glutamine, and one molecule of ATP is hydrogenolyzed for each amidation.</text>
</comment>
<feature type="active site" evidence="4">
    <location>
        <position position="442"/>
    </location>
</feature>
<evidence type="ECO:0000256" key="2">
    <source>
        <dbReference type="ARBA" id="ARBA00022573"/>
    </source>
</evidence>
<evidence type="ECO:0000259" key="5">
    <source>
        <dbReference type="Pfam" id="PF01656"/>
    </source>
</evidence>
<keyword evidence="8" id="KW-1185">Reference proteome</keyword>
<dbReference type="Gene3D" id="3.40.50.300">
    <property type="entry name" value="P-loop containing nucleotide triphosphate hydrolases"/>
    <property type="match status" value="1"/>
</dbReference>
<evidence type="ECO:0000256" key="1">
    <source>
        <dbReference type="ARBA" id="ARBA00004953"/>
    </source>
</evidence>
<dbReference type="InterPro" id="IPR027417">
    <property type="entry name" value="P-loop_NTPase"/>
</dbReference>
<evidence type="ECO:0000313" key="7">
    <source>
        <dbReference type="EMBL" id="ANZ46374.1"/>
    </source>
</evidence>
<feature type="domain" description="CobQ/CobB/MinD/ParA nucleotide binding" evidence="5">
    <location>
        <begin position="7"/>
        <end position="234"/>
    </location>
</feature>
<evidence type="ECO:0000259" key="6">
    <source>
        <dbReference type="Pfam" id="PF07685"/>
    </source>
</evidence>